<proteinExistence type="inferred from homology"/>
<feature type="domain" description="Nitroreductase" evidence="6">
    <location>
        <begin position="62"/>
        <end position="148"/>
    </location>
</feature>
<keyword evidence="4" id="KW-0288">FMN</keyword>
<protein>
    <submittedName>
        <fullName evidence="7">Nitroreductase</fullName>
    </submittedName>
</protein>
<dbReference type="Proteomes" id="UP000184050">
    <property type="component" value="Unassembled WGS sequence"/>
</dbReference>
<accession>A0A1M6E4I5</accession>
<evidence type="ECO:0000256" key="3">
    <source>
        <dbReference type="ARBA" id="ARBA00022630"/>
    </source>
</evidence>
<feature type="domain" description="Nitroreductase" evidence="6">
    <location>
        <begin position="7"/>
        <end position="59"/>
    </location>
</feature>
<name>A0A1M6E4I5_9BACT</name>
<dbReference type="OrthoDB" id="9809288at2"/>
<reference evidence="7 8" key="1">
    <citation type="submission" date="2016-11" db="EMBL/GenBank/DDBJ databases">
        <authorList>
            <person name="Jaros S."/>
            <person name="Januszkiewicz K."/>
            <person name="Wedrychowicz H."/>
        </authorList>
    </citation>
    <scope>NUCLEOTIDE SEQUENCE [LARGE SCALE GENOMIC DNA]</scope>
    <source>
        <strain evidence="7 8">DSM 27063</strain>
    </source>
</reference>
<comment type="similarity">
    <text evidence="2">Belongs to the nitroreductase family.</text>
</comment>
<organism evidence="7 8">
    <name type="scientific">Tangfeifania diversioriginum</name>
    <dbReference type="NCBI Taxonomy" id="1168035"/>
    <lineage>
        <taxon>Bacteria</taxon>
        <taxon>Pseudomonadati</taxon>
        <taxon>Bacteroidota</taxon>
        <taxon>Bacteroidia</taxon>
        <taxon>Marinilabiliales</taxon>
        <taxon>Prolixibacteraceae</taxon>
        <taxon>Tangfeifania</taxon>
    </lineage>
</organism>
<dbReference type="AlphaFoldDB" id="A0A1M6E4I5"/>
<dbReference type="Pfam" id="PF00881">
    <property type="entry name" value="Nitroreductase"/>
    <property type="match status" value="2"/>
</dbReference>
<evidence type="ECO:0000256" key="4">
    <source>
        <dbReference type="ARBA" id="ARBA00022643"/>
    </source>
</evidence>
<dbReference type="STRING" id="1168035.SAMN05444280_10658"/>
<gene>
    <name evidence="7" type="ORF">SAMN05444280_10658</name>
</gene>
<evidence type="ECO:0000313" key="7">
    <source>
        <dbReference type="EMBL" id="SHI80412.1"/>
    </source>
</evidence>
<dbReference type="SUPFAM" id="SSF55469">
    <property type="entry name" value="FMN-dependent nitroreductase-like"/>
    <property type="match status" value="1"/>
</dbReference>
<keyword evidence="5" id="KW-0560">Oxidoreductase</keyword>
<dbReference type="GO" id="GO:0016491">
    <property type="term" value="F:oxidoreductase activity"/>
    <property type="evidence" value="ECO:0007669"/>
    <property type="project" value="UniProtKB-KW"/>
</dbReference>
<keyword evidence="3" id="KW-0285">Flavoprotein</keyword>
<evidence type="ECO:0000259" key="6">
    <source>
        <dbReference type="Pfam" id="PF00881"/>
    </source>
</evidence>
<dbReference type="RefSeq" id="WP_073166811.1">
    <property type="nucleotide sequence ID" value="NZ_FQZE01000006.1"/>
</dbReference>
<keyword evidence="8" id="KW-1185">Reference proteome</keyword>
<dbReference type="PANTHER" id="PTHR43673:SF2">
    <property type="entry name" value="NITROREDUCTASE"/>
    <property type="match status" value="1"/>
</dbReference>
<dbReference type="PANTHER" id="PTHR43673">
    <property type="entry name" value="NAD(P)H NITROREDUCTASE YDGI-RELATED"/>
    <property type="match status" value="1"/>
</dbReference>
<dbReference type="InterPro" id="IPR000415">
    <property type="entry name" value="Nitroreductase-like"/>
</dbReference>
<dbReference type="Gene3D" id="3.40.109.10">
    <property type="entry name" value="NADH Oxidase"/>
    <property type="match status" value="1"/>
</dbReference>
<sequence>MKFPQLIVHRYAVRDFESTPVEKHKLEKILEAARLAPSAVNFQPWHFIVVQAPENLEKMFAFYQRAWIRKAPVIILACADHSQSWKRGSDGKDYADVDVAIAVDHMALQAAELGLGTTWVCNFNAQKCAETLRLPLHIEPLVMLPLGYPAGDKIPEKNRKPVEEIIHWEKF</sequence>
<dbReference type="InterPro" id="IPR029479">
    <property type="entry name" value="Nitroreductase"/>
</dbReference>
<dbReference type="CDD" id="cd20609">
    <property type="entry name" value="nitroreductase"/>
    <property type="match status" value="1"/>
</dbReference>
<evidence type="ECO:0000313" key="8">
    <source>
        <dbReference type="Proteomes" id="UP000184050"/>
    </source>
</evidence>
<comment type="cofactor">
    <cofactor evidence="1">
        <name>FMN</name>
        <dbReference type="ChEBI" id="CHEBI:58210"/>
    </cofactor>
</comment>
<evidence type="ECO:0000256" key="2">
    <source>
        <dbReference type="ARBA" id="ARBA00007118"/>
    </source>
</evidence>
<evidence type="ECO:0000256" key="5">
    <source>
        <dbReference type="ARBA" id="ARBA00023002"/>
    </source>
</evidence>
<evidence type="ECO:0000256" key="1">
    <source>
        <dbReference type="ARBA" id="ARBA00001917"/>
    </source>
</evidence>
<dbReference type="EMBL" id="FQZE01000006">
    <property type="protein sequence ID" value="SHI80412.1"/>
    <property type="molecule type" value="Genomic_DNA"/>
</dbReference>